<name>A0A892ZND2_9NEIS</name>
<evidence type="ECO:0000256" key="7">
    <source>
        <dbReference type="ARBA" id="ARBA00023136"/>
    </source>
</evidence>
<dbReference type="PANTHER" id="PTHR35893">
    <property type="entry name" value="INNER MEMBRANE PROTEIN-RELATED"/>
    <property type="match status" value="1"/>
</dbReference>
<evidence type="ECO:0000256" key="4">
    <source>
        <dbReference type="ARBA" id="ARBA00022519"/>
    </source>
</evidence>
<evidence type="ECO:0000259" key="10">
    <source>
        <dbReference type="Pfam" id="PF05957"/>
    </source>
</evidence>
<proteinExistence type="inferred from homology"/>
<keyword evidence="4" id="KW-0997">Cell inner membrane</keyword>
<keyword evidence="3" id="KW-1003">Cell membrane</keyword>
<dbReference type="InterPro" id="IPR043604">
    <property type="entry name" value="DUF883_N"/>
</dbReference>
<gene>
    <name evidence="12" type="ORF">JQU52_07255</name>
</gene>
<keyword evidence="6 9" id="KW-1133">Transmembrane helix</keyword>
<evidence type="ECO:0000313" key="12">
    <source>
        <dbReference type="EMBL" id="QRQ83144.1"/>
    </source>
</evidence>
<dbReference type="KEGG" id="ptes:JQU52_07255"/>
<accession>A0A892ZND2</accession>
<feature type="domain" description="DUF883" evidence="11">
    <location>
        <begin position="74"/>
        <end position="101"/>
    </location>
</feature>
<evidence type="ECO:0000256" key="3">
    <source>
        <dbReference type="ARBA" id="ARBA00022475"/>
    </source>
</evidence>
<evidence type="ECO:0000256" key="1">
    <source>
        <dbReference type="ARBA" id="ARBA00004377"/>
    </source>
</evidence>
<keyword evidence="8" id="KW-0175">Coiled coil</keyword>
<evidence type="ECO:0000256" key="5">
    <source>
        <dbReference type="ARBA" id="ARBA00022692"/>
    </source>
</evidence>
<sequence>MSKDFDAQKEALMKEVRSVLNEVETLYESSVDNGTDQAKALKAKVQDQLARAKSQLRDMESTVVDKAKQTAARTDELVHDQPYYAMGVAALAGLAVGVLLSSSCRR</sequence>
<keyword evidence="5 9" id="KW-0812">Transmembrane</keyword>
<feature type="domain" description="DUF883" evidence="10">
    <location>
        <begin position="10"/>
        <end position="60"/>
    </location>
</feature>
<evidence type="ECO:0000256" key="6">
    <source>
        <dbReference type="ARBA" id="ARBA00022989"/>
    </source>
</evidence>
<dbReference type="RefSeq" id="WP_230340440.1">
    <property type="nucleotide sequence ID" value="NZ_CP069798.1"/>
</dbReference>
<evidence type="ECO:0000259" key="11">
    <source>
        <dbReference type="Pfam" id="PF19029"/>
    </source>
</evidence>
<dbReference type="AlphaFoldDB" id="A0A892ZND2"/>
<dbReference type="InterPro" id="IPR043605">
    <property type="entry name" value="DUF883_C"/>
</dbReference>
<keyword evidence="7 9" id="KW-0472">Membrane</keyword>
<dbReference type="GO" id="GO:0005886">
    <property type="term" value="C:plasma membrane"/>
    <property type="evidence" value="ECO:0007669"/>
    <property type="project" value="UniProtKB-SubCell"/>
</dbReference>
<dbReference type="Proteomes" id="UP000653156">
    <property type="component" value="Chromosome"/>
</dbReference>
<evidence type="ECO:0000256" key="2">
    <source>
        <dbReference type="ARBA" id="ARBA00010423"/>
    </source>
</evidence>
<dbReference type="EMBL" id="CP069798">
    <property type="protein sequence ID" value="QRQ83144.1"/>
    <property type="molecule type" value="Genomic_DNA"/>
</dbReference>
<dbReference type="Pfam" id="PF19029">
    <property type="entry name" value="DUF883_C"/>
    <property type="match status" value="1"/>
</dbReference>
<dbReference type="InterPro" id="IPR010279">
    <property type="entry name" value="YqjD/ElaB"/>
</dbReference>
<comment type="similarity">
    <text evidence="2">Belongs to the ElaB/YgaM/YqjD family.</text>
</comment>
<feature type="coiled-coil region" evidence="8">
    <location>
        <begin position="35"/>
        <end position="69"/>
    </location>
</feature>
<keyword evidence="13" id="KW-1185">Reference proteome</keyword>
<comment type="subcellular location">
    <subcellularLocation>
        <location evidence="1">Cell inner membrane</location>
        <topology evidence="1">Single-pass membrane protein</topology>
    </subcellularLocation>
</comment>
<evidence type="ECO:0000313" key="13">
    <source>
        <dbReference type="Proteomes" id="UP000653156"/>
    </source>
</evidence>
<evidence type="ECO:0000256" key="8">
    <source>
        <dbReference type="SAM" id="Coils"/>
    </source>
</evidence>
<protein>
    <submittedName>
        <fullName evidence="12">DUF883 domain-containing protein</fullName>
    </submittedName>
</protein>
<reference evidence="12" key="1">
    <citation type="submission" date="2021-02" db="EMBL/GenBank/DDBJ databases">
        <title>Neisseriaceae sp. 26B isolated from the cloaca of a Common Toad-headed Turtle (Mesoclemmys nasuta).</title>
        <authorList>
            <person name="Spergser J."/>
            <person name="Busse H.-J."/>
        </authorList>
    </citation>
    <scope>NUCLEOTIDE SEQUENCE</scope>
    <source>
        <strain evidence="12">26B</strain>
    </source>
</reference>
<evidence type="ECO:0000256" key="9">
    <source>
        <dbReference type="SAM" id="Phobius"/>
    </source>
</evidence>
<dbReference type="PANTHER" id="PTHR35893:SF3">
    <property type="entry name" value="INNER MEMBRANE PROTEIN"/>
    <property type="match status" value="1"/>
</dbReference>
<feature type="transmembrane region" description="Helical" evidence="9">
    <location>
        <begin position="83"/>
        <end position="101"/>
    </location>
</feature>
<organism evidence="12 13">
    <name type="scientific">Paralysiella testudinis</name>
    <dbReference type="NCBI Taxonomy" id="2809020"/>
    <lineage>
        <taxon>Bacteria</taxon>
        <taxon>Pseudomonadati</taxon>
        <taxon>Pseudomonadota</taxon>
        <taxon>Betaproteobacteria</taxon>
        <taxon>Neisseriales</taxon>
        <taxon>Neisseriaceae</taxon>
        <taxon>Paralysiella</taxon>
    </lineage>
</organism>
<dbReference type="Pfam" id="PF05957">
    <property type="entry name" value="DUF883"/>
    <property type="match status" value="1"/>
</dbReference>
<dbReference type="GO" id="GO:0043022">
    <property type="term" value="F:ribosome binding"/>
    <property type="evidence" value="ECO:0007669"/>
    <property type="project" value="InterPro"/>
</dbReference>